<dbReference type="STRING" id="38300.SPRI_3083"/>
<dbReference type="AlphaFoldDB" id="A0A0M3QIF1"/>
<dbReference type="OrthoDB" id="4335942at2"/>
<feature type="region of interest" description="Disordered" evidence="1">
    <location>
        <begin position="62"/>
        <end position="121"/>
    </location>
</feature>
<dbReference type="Proteomes" id="UP000060513">
    <property type="component" value="Chromosome"/>
</dbReference>
<reference evidence="2 3" key="1">
    <citation type="submission" date="2015-08" db="EMBL/GenBank/DDBJ databases">
        <title>Genome sequence of the pristinamycin over-producing bacterium Streptomyces pristinaespiralis HCCB10218.</title>
        <authorList>
            <person name="Tian J."/>
            <person name="Yang J."/>
            <person name="Li L."/>
            <person name="Ruan L."/>
            <person name="Wei W."/>
            <person name="Zheng G."/>
            <person name="Wei Z."/>
            <person name="Yang S."/>
            <person name="Ge M."/>
            <person name="Jiang W."/>
            <person name="Lu Y."/>
        </authorList>
    </citation>
    <scope>NUCLEOTIDE SEQUENCE [LARGE SCALE GENOMIC DNA]</scope>
    <source>
        <strain evidence="2 3">HCCB 10218</strain>
    </source>
</reference>
<evidence type="ECO:0000313" key="2">
    <source>
        <dbReference type="EMBL" id="ALC21389.1"/>
    </source>
</evidence>
<protein>
    <submittedName>
        <fullName evidence="2">Uncharacterized protein</fullName>
    </submittedName>
</protein>
<dbReference type="GeneID" id="97235888"/>
<accession>A0A0M3QIF1</accession>
<feature type="region of interest" description="Disordered" evidence="1">
    <location>
        <begin position="217"/>
        <end position="334"/>
    </location>
</feature>
<dbReference type="OMA" id="VWGAHEV"/>
<feature type="compositionally biased region" description="Low complexity" evidence="1">
    <location>
        <begin position="227"/>
        <end position="242"/>
    </location>
</feature>
<sequence>MTAAALNTAAVPRALRRAVSGSRMLRVLLFLGGVLTLGLLFCGQAQASELSTGDVNAEIRAGARPSSDAGTAAVPRPADAGDSLPAPVTAGPSAGTPGSPVSAGPSTSAGTPAEVRHAEQRAARELRRVAAGSLRIVEATGAGQAVETVRETARPVTDGVRRPAGPLLGFVTGPLPGGPLPGTGAALPGGDGVLAPDDLPAWQWQYVPGGAAFTVAPTGTDPAAGDASPSAEGPTGPAAAAPRGDCGGAYDGHSGTARAVSAQSPAPAPTPSDPCRDQPGAVHHSGETHTPRAGDQPAATSAGGAPDASACGAVRPAAGPPTRDRPRDVLEFPG</sequence>
<dbReference type="RefSeq" id="WP_005313270.1">
    <property type="nucleotide sequence ID" value="NZ_CP011340.1"/>
</dbReference>
<gene>
    <name evidence="2" type="ORF">SPRI_3083</name>
</gene>
<dbReference type="KEGG" id="spri:SPRI_3083"/>
<evidence type="ECO:0000313" key="3">
    <source>
        <dbReference type="Proteomes" id="UP000060513"/>
    </source>
</evidence>
<organism evidence="2">
    <name type="scientific">Streptomyces pristinaespiralis</name>
    <dbReference type="NCBI Taxonomy" id="38300"/>
    <lineage>
        <taxon>Bacteria</taxon>
        <taxon>Bacillati</taxon>
        <taxon>Actinomycetota</taxon>
        <taxon>Actinomycetes</taxon>
        <taxon>Kitasatosporales</taxon>
        <taxon>Streptomycetaceae</taxon>
        <taxon>Streptomyces</taxon>
    </lineage>
</organism>
<evidence type="ECO:0000256" key="1">
    <source>
        <dbReference type="SAM" id="MobiDB-lite"/>
    </source>
</evidence>
<proteinExistence type="predicted"/>
<feature type="compositionally biased region" description="Basic and acidic residues" evidence="1">
    <location>
        <begin position="322"/>
        <end position="334"/>
    </location>
</feature>
<dbReference type="EMBL" id="CP011340">
    <property type="protein sequence ID" value="ALC21389.1"/>
    <property type="molecule type" value="Genomic_DNA"/>
</dbReference>
<dbReference type="PATRIC" id="fig|38300.4.peg.3242"/>
<name>A0A0M3QIF1_STRPR</name>